<dbReference type="PROSITE" id="PS51318">
    <property type="entry name" value="TAT"/>
    <property type="match status" value="1"/>
</dbReference>
<dbReference type="InterPro" id="IPR015177">
    <property type="entry name" value="Lyase_catalyt"/>
</dbReference>
<evidence type="ECO:0000256" key="1">
    <source>
        <dbReference type="ARBA" id="ARBA00006699"/>
    </source>
</evidence>
<dbReference type="Gene3D" id="2.60.220.10">
    <property type="entry name" value="Polysaccharide lyase family 8-like, C-terminal"/>
    <property type="match status" value="1"/>
</dbReference>
<evidence type="ECO:0000259" key="4">
    <source>
        <dbReference type="Pfam" id="PF09092"/>
    </source>
</evidence>
<dbReference type="InterPro" id="IPR008979">
    <property type="entry name" value="Galactose-bd-like_sf"/>
</dbReference>
<dbReference type="GO" id="GO:0030246">
    <property type="term" value="F:carbohydrate binding"/>
    <property type="evidence" value="ECO:0007669"/>
    <property type="project" value="InterPro"/>
</dbReference>
<dbReference type="InterPro" id="IPR015176">
    <property type="entry name" value="Lyase_N"/>
</dbReference>
<sequence length="1081" mass="118774">MPDLLTGFTPKENLSMKTPSIGRRGFLAGGTLAAAAGTLPFTLPGATPAAMAAPQDGLEEELASLDAPIYLLETFVPDSFSTDAGSSLEISATHGKVGSHSLQWDHEPGARMRINGDIGYTPRSSGNMDHFSAWVYNETPTDDVLRFEFGRGAEVDAYLDFHLDFTGWRTFWLRYDKDVQGEAQAGLDRISLRAPSTAGTLWIDQVVTNMTMRGDLGHSDMQVPDTYPELESNSNFHWMGVLEFWHQRTDPGFDSSDVTPAEIEDAKLVYDRLLERQRENRDYDSAALDVFEANLDGYDIPELADPDAMGAALRPARPGAFILDKQTEIIPSSYRAAVEEFADTIQLRKVWDETGQPLAQAYDCARRAGDEDAAERAGGLLLRILAHLDDQGWAAGSGQGSLHHVGYQFRSWVKSLLMMEPLLRERELWGQVGSTLEWIAGTGRLLNDFTRKRDRSGMADVMNTYTEGLLSTCFAPGSWEERVGRLRAFKSWNDHVFSYSHGTNGGFKPDGSLYHHVGPYPLYGRDGLVGTTPVATDVAGTAFALDPSAQEVLKQGLHHQLILANVLDYPLSQTGRQQTGTNGIAALIEPFARTGLTRLDGAPGYDEEQAALFLYLLPPDPADWSAFQTETRQLFLEAGIEEASPPNGYWALPYASTGLRREGSWSVTMRTHNRYIWATEIYTNNNSYGRYQTYGQLTVFADTDDEDYVTMLENGVTQPGYDWRFIPGATTKTIPFEQLKQPLSGRTTSLALTDSRFGGSGVLQDKAVVVGMELREHPYYDYSHTARISALMVGDRVIALGSGINNDDADFPTRTTLYQASPELMSAPQEVRSGKNWVTDPTGNGYVVLEGPGITHTLAEQTTPDQTSKKEGTLLMALGYLDHGTSPDDAGYAYTLLVQGGAEATEALAQSMSGEDAPVSILQRDRTAHVVTDAASQITAHVVFEPETALADGSVVRSIDRQAMVLTHPSGDGRATEFSVTDPDLHLYEGRDESAYDEDGTFLGNQNPYEAEWRYQESLKTETTLVLEGRWRVRHARVARELGLSLTMLSSGDTAVTLSTQHGKSVEFSLIQTANPPGNDK</sequence>
<dbReference type="SUPFAM" id="SSF48230">
    <property type="entry name" value="Chondroitin AC/alginate lyase"/>
    <property type="match status" value="1"/>
</dbReference>
<feature type="domain" description="Lyase N-terminal" evidence="4">
    <location>
        <begin position="75"/>
        <end position="224"/>
    </location>
</feature>
<dbReference type="EMBL" id="CP022316">
    <property type="protein sequence ID" value="ASK65477.1"/>
    <property type="molecule type" value="Genomic_DNA"/>
</dbReference>
<dbReference type="InterPro" id="IPR003159">
    <property type="entry name" value="Lyase_8_central_dom"/>
</dbReference>
<dbReference type="GO" id="GO:0005975">
    <property type="term" value="P:carbohydrate metabolic process"/>
    <property type="evidence" value="ECO:0007669"/>
    <property type="project" value="InterPro"/>
</dbReference>
<organism evidence="6 7">
    <name type="scientific">Brachybacterium avium</name>
    <dbReference type="NCBI Taxonomy" id="2017485"/>
    <lineage>
        <taxon>Bacteria</taxon>
        <taxon>Bacillati</taxon>
        <taxon>Actinomycetota</taxon>
        <taxon>Actinomycetes</taxon>
        <taxon>Micrococcales</taxon>
        <taxon>Dermabacteraceae</taxon>
        <taxon>Brachybacterium</taxon>
    </lineage>
</organism>
<protein>
    <submittedName>
        <fullName evidence="6">Uncharacterized protein</fullName>
    </submittedName>
</protein>
<dbReference type="InterPro" id="IPR011071">
    <property type="entry name" value="Lyase_8-like_C"/>
</dbReference>
<dbReference type="InterPro" id="IPR011013">
    <property type="entry name" value="Gal_mutarotase_sf_dom"/>
</dbReference>
<dbReference type="Gene3D" id="2.70.98.10">
    <property type="match status" value="1"/>
</dbReference>
<dbReference type="PANTHER" id="PTHR37322">
    <property type="match status" value="1"/>
</dbReference>
<feature type="domain" description="Lyase catalytic" evidence="5">
    <location>
        <begin position="356"/>
        <end position="617"/>
    </location>
</feature>
<evidence type="ECO:0000259" key="5">
    <source>
        <dbReference type="Pfam" id="PF09093"/>
    </source>
</evidence>
<dbReference type="InterPro" id="IPR014718">
    <property type="entry name" value="GH-type_carb-bd"/>
</dbReference>
<evidence type="ECO:0000313" key="6">
    <source>
        <dbReference type="EMBL" id="ASK65477.1"/>
    </source>
</evidence>
<dbReference type="PANTHER" id="PTHR37322:SF3">
    <property type="entry name" value="CHONDROITIN SULFATE ABC EXOLYASE"/>
    <property type="match status" value="1"/>
</dbReference>
<dbReference type="OrthoDB" id="6394136at2"/>
<dbReference type="SUPFAM" id="SSF49863">
    <property type="entry name" value="Hyaluronate lyase-like, C-terminal domain"/>
    <property type="match status" value="1"/>
</dbReference>
<name>A0A220UBH8_9MICO</name>
<dbReference type="KEGG" id="brv:CFK39_06120"/>
<dbReference type="Proteomes" id="UP000198398">
    <property type="component" value="Chromosome"/>
</dbReference>
<gene>
    <name evidence="6" type="ORF">CFK39_06120</name>
</gene>
<dbReference type="GO" id="GO:0005576">
    <property type="term" value="C:extracellular region"/>
    <property type="evidence" value="ECO:0007669"/>
    <property type="project" value="InterPro"/>
</dbReference>
<dbReference type="Gene3D" id="2.60.120.430">
    <property type="entry name" value="Galactose-binding lectin"/>
    <property type="match status" value="1"/>
</dbReference>
<comment type="similarity">
    <text evidence="1">Belongs to the polysaccharide lyase 8 family.</text>
</comment>
<dbReference type="Gene3D" id="1.50.10.100">
    <property type="entry name" value="Chondroitin AC/alginate lyase"/>
    <property type="match status" value="1"/>
</dbReference>
<keyword evidence="2" id="KW-0456">Lyase</keyword>
<evidence type="ECO:0000256" key="2">
    <source>
        <dbReference type="ARBA" id="ARBA00023239"/>
    </source>
</evidence>
<dbReference type="GO" id="GO:0006027">
    <property type="term" value="P:glycosaminoglycan catabolic process"/>
    <property type="evidence" value="ECO:0007669"/>
    <property type="project" value="InterPro"/>
</dbReference>
<dbReference type="Pfam" id="PF09093">
    <property type="entry name" value="Lyase_catalyt"/>
    <property type="match status" value="1"/>
</dbReference>
<dbReference type="Pfam" id="PF02278">
    <property type="entry name" value="Lyase_8"/>
    <property type="match status" value="1"/>
</dbReference>
<dbReference type="SUPFAM" id="SSF49785">
    <property type="entry name" value="Galactose-binding domain-like"/>
    <property type="match status" value="1"/>
</dbReference>
<dbReference type="InterPro" id="IPR039174">
    <property type="entry name" value="Chondroitin_ABC_lyase"/>
</dbReference>
<accession>A0A220UBH8</accession>
<dbReference type="AlphaFoldDB" id="A0A220UBH8"/>
<evidence type="ECO:0000259" key="3">
    <source>
        <dbReference type="Pfam" id="PF02278"/>
    </source>
</evidence>
<keyword evidence="7" id="KW-1185">Reference proteome</keyword>
<reference evidence="7" key="1">
    <citation type="submission" date="2017-07" db="EMBL/GenBank/DDBJ databases">
        <title>Brachybacterium sp. VR2415.</title>
        <authorList>
            <person name="Tak E.J."/>
            <person name="Bae J.-W."/>
        </authorList>
    </citation>
    <scope>NUCLEOTIDE SEQUENCE [LARGE SCALE GENOMIC DNA]</scope>
    <source>
        <strain evidence="7">VR2415</strain>
    </source>
</reference>
<dbReference type="Pfam" id="PF09092">
    <property type="entry name" value="Lyase_N"/>
    <property type="match status" value="1"/>
</dbReference>
<dbReference type="InterPro" id="IPR008929">
    <property type="entry name" value="Chondroitin_lyas"/>
</dbReference>
<dbReference type="InterPro" id="IPR006311">
    <property type="entry name" value="TAT_signal"/>
</dbReference>
<dbReference type="GO" id="GO:0016837">
    <property type="term" value="F:carbon-oxygen lyase activity, acting on polysaccharides"/>
    <property type="evidence" value="ECO:0007669"/>
    <property type="project" value="UniProtKB-ARBA"/>
</dbReference>
<dbReference type="SUPFAM" id="SSF74650">
    <property type="entry name" value="Galactose mutarotase-like"/>
    <property type="match status" value="1"/>
</dbReference>
<feature type="domain" description="Polysaccharide lyase family 8 central" evidence="3">
    <location>
        <begin position="660"/>
        <end position="897"/>
    </location>
</feature>
<evidence type="ECO:0000313" key="7">
    <source>
        <dbReference type="Proteomes" id="UP000198398"/>
    </source>
</evidence>
<proteinExistence type="inferred from homology"/>